<evidence type="ECO:0000313" key="1">
    <source>
        <dbReference type="EMBL" id="KAG6012924.1"/>
    </source>
</evidence>
<sequence>MSNAALPTTTVLDCISMCVSVGRLRSAGQAHESIHKTWTYMFEEGVSAMRHLHMHYMFSMIASEARISQMSDHGLHINAQAQALDIFMPLTLCATTKQVDQGVGKRSGLTGSKLAINGMRVFKLLPTYGTPRGFQAF</sequence>
<proteinExistence type="predicted"/>
<organism evidence="1 2">
    <name type="scientific">Claviceps pusilla</name>
    <dbReference type="NCBI Taxonomy" id="123648"/>
    <lineage>
        <taxon>Eukaryota</taxon>
        <taxon>Fungi</taxon>
        <taxon>Dikarya</taxon>
        <taxon>Ascomycota</taxon>
        <taxon>Pezizomycotina</taxon>
        <taxon>Sordariomycetes</taxon>
        <taxon>Hypocreomycetidae</taxon>
        <taxon>Hypocreales</taxon>
        <taxon>Clavicipitaceae</taxon>
        <taxon>Claviceps</taxon>
    </lineage>
</organism>
<dbReference type="Proteomes" id="UP000748025">
    <property type="component" value="Unassembled WGS sequence"/>
</dbReference>
<dbReference type="EMBL" id="SRPW01000681">
    <property type="protein sequence ID" value="KAG6012924.1"/>
    <property type="molecule type" value="Genomic_DNA"/>
</dbReference>
<evidence type="ECO:0000313" key="2">
    <source>
        <dbReference type="Proteomes" id="UP000748025"/>
    </source>
</evidence>
<accession>A0A9P7NCD3</accession>
<name>A0A9P7NCD3_9HYPO</name>
<comment type="caution">
    <text evidence="1">The sequence shown here is derived from an EMBL/GenBank/DDBJ whole genome shotgun (WGS) entry which is preliminary data.</text>
</comment>
<protein>
    <submittedName>
        <fullName evidence="1">Uncharacterized protein</fullName>
    </submittedName>
</protein>
<dbReference type="AlphaFoldDB" id="A0A9P7NCD3"/>
<gene>
    <name evidence="1" type="ORF">E4U43_007581</name>
</gene>
<keyword evidence="2" id="KW-1185">Reference proteome</keyword>
<reference evidence="1" key="1">
    <citation type="journal article" date="2020" name="bioRxiv">
        <title>Whole genome comparisons of ergot fungi reveals the divergence and evolution of species within the genus Claviceps are the result of varying mechanisms driving genome evolution and host range expansion.</title>
        <authorList>
            <person name="Wyka S.A."/>
            <person name="Mondo S.J."/>
            <person name="Liu M."/>
            <person name="Dettman J."/>
            <person name="Nalam V."/>
            <person name="Broders K.D."/>
        </authorList>
    </citation>
    <scope>NUCLEOTIDE SEQUENCE</scope>
    <source>
        <strain evidence="1">CCC 602</strain>
    </source>
</reference>